<keyword evidence="3" id="KW-0808">Transferase</keyword>
<dbReference type="CDD" id="cd04301">
    <property type="entry name" value="NAT_SF"/>
    <property type="match status" value="1"/>
</dbReference>
<evidence type="ECO:0000313" key="4">
    <source>
        <dbReference type="Proteomes" id="UP000254956"/>
    </source>
</evidence>
<protein>
    <submittedName>
        <fullName evidence="3">Predicted acetyltransferase</fullName>
    </submittedName>
</protein>
<evidence type="ECO:0000313" key="3">
    <source>
        <dbReference type="EMBL" id="SUJ20766.1"/>
    </source>
</evidence>
<dbReference type="EMBL" id="BKAV01000019">
    <property type="protein sequence ID" value="GEQ00669.1"/>
    <property type="molecule type" value="Genomic_DNA"/>
</dbReference>
<dbReference type="Gene3D" id="3.40.630.30">
    <property type="match status" value="1"/>
</dbReference>
<dbReference type="SUPFAM" id="SSF55729">
    <property type="entry name" value="Acyl-CoA N-acyltransferases (Nat)"/>
    <property type="match status" value="1"/>
</dbReference>
<dbReference type="InterPro" id="IPR016181">
    <property type="entry name" value="Acyl_CoA_acyltransferase"/>
</dbReference>
<accession>A0A380CJH2</accession>
<dbReference type="PROSITE" id="PS51186">
    <property type="entry name" value="GNAT"/>
    <property type="match status" value="1"/>
</dbReference>
<gene>
    <name evidence="3" type="ORF">NCTC12413_01744</name>
    <name evidence="2" type="ORF">SAR03_17060</name>
</gene>
<evidence type="ECO:0000313" key="5">
    <source>
        <dbReference type="Proteomes" id="UP000321598"/>
    </source>
</evidence>
<dbReference type="AlphaFoldDB" id="A0A380CJH2"/>
<name>A0A380CJH2_9STAP</name>
<dbReference type="Proteomes" id="UP000254956">
    <property type="component" value="Unassembled WGS sequence"/>
</dbReference>
<feature type="domain" description="N-acetyltransferase" evidence="1">
    <location>
        <begin position="1"/>
        <end position="145"/>
    </location>
</feature>
<dbReference type="Proteomes" id="UP000321598">
    <property type="component" value="Unassembled WGS sequence"/>
</dbReference>
<evidence type="ECO:0000313" key="2">
    <source>
        <dbReference type="EMBL" id="GEQ00669.1"/>
    </source>
</evidence>
<dbReference type="InterPro" id="IPR000182">
    <property type="entry name" value="GNAT_dom"/>
</dbReference>
<organism evidence="3 4">
    <name type="scientific">Staphylococcus arlettae</name>
    <dbReference type="NCBI Taxonomy" id="29378"/>
    <lineage>
        <taxon>Bacteria</taxon>
        <taxon>Bacillati</taxon>
        <taxon>Bacillota</taxon>
        <taxon>Bacilli</taxon>
        <taxon>Bacillales</taxon>
        <taxon>Staphylococcaceae</taxon>
        <taxon>Staphylococcus</taxon>
    </lineage>
</organism>
<dbReference type="EMBL" id="UGZE01000001">
    <property type="protein sequence ID" value="SUJ20766.1"/>
    <property type="molecule type" value="Genomic_DNA"/>
</dbReference>
<reference evidence="2 5" key="2">
    <citation type="submission" date="2019-07" db="EMBL/GenBank/DDBJ databases">
        <title>Whole genome shotgun sequence of Staphylococcus arlettae NBRC 109765.</title>
        <authorList>
            <person name="Hosoyama A."/>
            <person name="Uohara A."/>
            <person name="Ohji S."/>
            <person name="Ichikawa N."/>
        </authorList>
    </citation>
    <scope>NUCLEOTIDE SEQUENCE [LARGE SCALE GENOMIC DNA]</scope>
    <source>
        <strain evidence="2 5">NBRC 109765</strain>
    </source>
</reference>
<dbReference type="OrthoDB" id="9775804at2"/>
<keyword evidence="5" id="KW-1185">Reference proteome</keyword>
<evidence type="ECO:0000259" key="1">
    <source>
        <dbReference type="PROSITE" id="PS51186"/>
    </source>
</evidence>
<proteinExistence type="predicted"/>
<reference evidence="3 4" key="1">
    <citation type="submission" date="2018-06" db="EMBL/GenBank/DDBJ databases">
        <authorList>
            <consortium name="Pathogen Informatics"/>
            <person name="Doyle S."/>
        </authorList>
    </citation>
    <scope>NUCLEOTIDE SEQUENCE [LARGE SCALE GENOMIC DNA]</scope>
    <source>
        <strain evidence="3 4">NCTC12413</strain>
    </source>
</reference>
<dbReference type="Pfam" id="PF00583">
    <property type="entry name" value="Acetyltransf_1"/>
    <property type="match status" value="1"/>
</dbReference>
<sequence length="145" mass="16650">MKFRKIKSDDYTNCAKNLVSAYKGAPWYNKWTEEEALLRIEATLSGFNSKGYVIENNNKIIAMCIGRIDYYFSNMNQFCIDEFHVIPEFQQKGVGKNLMNSVSNSLKVDGINKIFLITGGELAEYFYEKTGFMKSNEGSMMELDL</sequence>
<dbReference type="RefSeq" id="WP_021458938.1">
    <property type="nucleotide sequence ID" value="NZ_BKAV01000019.1"/>
</dbReference>
<dbReference type="GO" id="GO:0016747">
    <property type="term" value="F:acyltransferase activity, transferring groups other than amino-acyl groups"/>
    <property type="evidence" value="ECO:0007669"/>
    <property type="project" value="InterPro"/>
</dbReference>